<comment type="caution">
    <text evidence="2">The sequence shown here is derived from an EMBL/GenBank/DDBJ whole genome shotgun (WGS) entry which is preliminary data.</text>
</comment>
<accession>A0ABR1NJE5</accession>
<feature type="compositionally biased region" description="Basic residues" evidence="1">
    <location>
        <begin position="120"/>
        <end position="129"/>
    </location>
</feature>
<organism evidence="2 3">
    <name type="scientific">Phyllosticta paracitricarpa</name>
    <dbReference type="NCBI Taxonomy" id="2016321"/>
    <lineage>
        <taxon>Eukaryota</taxon>
        <taxon>Fungi</taxon>
        <taxon>Dikarya</taxon>
        <taxon>Ascomycota</taxon>
        <taxon>Pezizomycotina</taxon>
        <taxon>Dothideomycetes</taxon>
        <taxon>Dothideomycetes incertae sedis</taxon>
        <taxon>Botryosphaeriales</taxon>
        <taxon>Phyllostictaceae</taxon>
        <taxon>Phyllosticta</taxon>
    </lineage>
</organism>
<reference evidence="2 3" key="1">
    <citation type="submission" date="2024-04" db="EMBL/GenBank/DDBJ databases">
        <title>Phyllosticta paracitricarpa is synonymous to the EU quarantine fungus P. citricarpa based on phylogenomic analyses.</title>
        <authorList>
            <consortium name="Lawrence Berkeley National Laboratory"/>
            <person name="Van ingen-buijs V.A."/>
            <person name="Van westerhoven A.C."/>
            <person name="Haridas S."/>
            <person name="Skiadas P."/>
            <person name="Martin F."/>
            <person name="Groenewald J.Z."/>
            <person name="Crous P.W."/>
            <person name="Seidl M.F."/>
        </authorList>
    </citation>
    <scope>NUCLEOTIDE SEQUENCE [LARGE SCALE GENOMIC DNA]</scope>
    <source>
        <strain evidence="2 3">CBS 141358</strain>
    </source>
</reference>
<keyword evidence="3" id="KW-1185">Reference proteome</keyword>
<dbReference type="EMBL" id="JBBPBF010000001">
    <property type="protein sequence ID" value="KAK7615337.1"/>
    <property type="molecule type" value="Genomic_DNA"/>
</dbReference>
<name>A0ABR1NJE5_9PEZI</name>
<proteinExistence type="predicted"/>
<dbReference type="Proteomes" id="UP001367316">
    <property type="component" value="Unassembled WGS sequence"/>
</dbReference>
<evidence type="ECO:0000256" key="1">
    <source>
        <dbReference type="SAM" id="MobiDB-lite"/>
    </source>
</evidence>
<feature type="region of interest" description="Disordered" evidence="1">
    <location>
        <begin position="120"/>
        <end position="140"/>
    </location>
</feature>
<protein>
    <submittedName>
        <fullName evidence="2">Uncharacterized protein</fullName>
    </submittedName>
</protein>
<evidence type="ECO:0000313" key="2">
    <source>
        <dbReference type="EMBL" id="KAK7615337.1"/>
    </source>
</evidence>
<sequence>MLHRIDISVILAWVANLRFDRSGKSTPFRCRCRCRCRPPVQQPFLSLDQFCAPSLEFPMPVALTPCPPSRRARCHCCCRRGCSGRPSGHCSALHVVVLIMPLINKPPLCRLSTPDPLKRAHCAPRRRRSPSSITPSPTPCQVEARDRLSCAARALASFRRRPSIHPPPTYALPVRPCLAGCKRTCASSHHCCPHILAGLSLPCSLGK</sequence>
<evidence type="ECO:0000313" key="3">
    <source>
        <dbReference type="Proteomes" id="UP001367316"/>
    </source>
</evidence>
<gene>
    <name evidence="2" type="ORF">JOL62DRAFT_1319</name>
</gene>